<protein>
    <recommendedName>
        <fullName evidence="3">inositol-1,3,4-trisphosphate 5/6-kinase</fullName>
        <ecNumber evidence="3">2.7.1.159</ecNumber>
    </recommendedName>
</protein>
<dbReference type="EC" id="2.7.1.159" evidence="3"/>
<dbReference type="GO" id="GO:0000287">
    <property type="term" value="F:magnesium ion binding"/>
    <property type="evidence" value="ECO:0007669"/>
    <property type="project" value="InterPro"/>
</dbReference>
<evidence type="ECO:0000256" key="3">
    <source>
        <dbReference type="ARBA" id="ARBA00012017"/>
    </source>
</evidence>
<keyword evidence="6" id="KW-0547">Nucleotide-binding</keyword>
<dbReference type="GO" id="GO:0005524">
    <property type="term" value="F:ATP binding"/>
    <property type="evidence" value="ECO:0007669"/>
    <property type="project" value="UniProtKB-KW"/>
</dbReference>
<feature type="region of interest" description="Disordered" evidence="10">
    <location>
        <begin position="536"/>
        <end position="593"/>
    </location>
</feature>
<keyword evidence="4" id="KW-0808">Transferase</keyword>
<keyword evidence="7" id="KW-0418">Kinase</keyword>
<dbReference type="InterPro" id="IPR040464">
    <property type="entry name" value="InsP(3)kin_ATP-grasp"/>
</dbReference>
<feature type="compositionally biased region" description="Basic and acidic residues" evidence="10">
    <location>
        <begin position="239"/>
        <end position="252"/>
    </location>
</feature>
<keyword evidence="5" id="KW-0479">Metal-binding</keyword>
<dbReference type="InterPro" id="IPR008656">
    <property type="entry name" value="Inositol_tetrakis-P_1-kinase"/>
</dbReference>
<sequence>MNGGATATANHKEVTSDNDDDDFSALDEYCWEEADTSVVVGYAFGPKKMSTMGVVMAEASRTRLTTTTRAPATNNNDNHSSFLLTTDALQQHSSSQQEQFTTTPQQVEIIFDVRKIVRHFHSSCSSVADSTTTSTGTRTASTTTALSQPQQPPTTTTTMSPYYSSSSSHHKAQPVRVSFVPLDPNVPIENQHGGRIDVILHKLTEDILLCSQQEQQLENEQHQEQSGRARASSIQQQQDNKEGPNHDGEPHEATTAALGRVQRLCDFSAKHACPLVDDPRQVQRLMSRAKIAETLQQALQGVTSATGRTVAAPKYAVLPSNSNKKDKNGVATTTVLPPNLTFPLMVKPLTAAGTKASHSMAVVLKAEGLQQVDTPCLCQAYVNHDAWLYKVYVLGEFCSVHKRRSLPNLPTATTTQSLVAFDSQRPYPRLRDFGYNFDTTTTTTPSGAVGDAVLGNGNNSSNTHHPNHTTVTAEEVQPVVQALKQAFGIELFGFDVLVRADDDALLVVDVNYFPSYKEVPNFAALLAKFLTDKALERRGGSGSSSDTTATTERTSSGATSSTLASATNPAGGAITPGESERDAAKAADSAASKTASCKSTHWGMISNAEVT</sequence>
<dbReference type="EMBL" id="HBIM01012742">
    <property type="protein sequence ID" value="CAE0413149.1"/>
    <property type="molecule type" value="Transcribed_RNA"/>
</dbReference>
<comment type="similarity">
    <text evidence="2">Belongs to the ITPK1 family.</text>
</comment>
<feature type="domain" description="Inositol 1,3,4-trisphosphate 5/6-kinase ATP-grasp" evidence="11">
    <location>
        <begin position="331"/>
        <end position="424"/>
    </location>
</feature>
<feature type="domain" description="Inositol 1,3,4-trisphosphate 5/6-kinase ATP-grasp" evidence="11">
    <location>
        <begin position="476"/>
        <end position="531"/>
    </location>
</feature>
<accession>A0A7S3LAM7</accession>
<evidence type="ECO:0000313" key="12">
    <source>
        <dbReference type="EMBL" id="CAE0413149.1"/>
    </source>
</evidence>
<evidence type="ECO:0000256" key="1">
    <source>
        <dbReference type="ARBA" id="ARBA00001946"/>
    </source>
</evidence>
<proteinExistence type="inferred from homology"/>
<reference evidence="12" key="1">
    <citation type="submission" date="2021-01" db="EMBL/GenBank/DDBJ databases">
        <authorList>
            <person name="Corre E."/>
            <person name="Pelletier E."/>
            <person name="Niang G."/>
            <person name="Scheremetjew M."/>
            <person name="Finn R."/>
            <person name="Kale V."/>
            <person name="Holt S."/>
            <person name="Cochrane G."/>
            <person name="Meng A."/>
            <person name="Brown T."/>
            <person name="Cohen L."/>
        </authorList>
    </citation>
    <scope>NUCLEOTIDE SEQUENCE</scope>
    <source>
        <strain evidence="12">CCMP127</strain>
    </source>
</reference>
<keyword evidence="9" id="KW-0460">Magnesium</keyword>
<dbReference type="Gene3D" id="3.30.470.20">
    <property type="entry name" value="ATP-grasp fold, B domain"/>
    <property type="match status" value="1"/>
</dbReference>
<feature type="compositionally biased region" description="Low complexity" evidence="10">
    <location>
        <begin position="543"/>
        <end position="567"/>
    </location>
</feature>
<dbReference type="GO" id="GO:0005737">
    <property type="term" value="C:cytoplasm"/>
    <property type="evidence" value="ECO:0007669"/>
    <property type="project" value="TreeGrafter"/>
</dbReference>
<dbReference type="GO" id="GO:0052726">
    <property type="term" value="F:inositol-1,3,4-trisphosphate 5-kinase activity"/>
    <property type="evidence" value="ECO:0007669"/>
    <property type="project" value="InterPro"/>
</dbReference>
<evidence type="ECO:0000259" key="11">
    <source>
        <dbReference type="Pfam" id="PF05770"/>
    </source>
</evidence>
<dbReference type="GO" id="GO:0047325">
    <property type="term" value="F:inositol-3,4,5,6-tetrakisphosphate 1-kinase activity"/>
    <property type="evidence" value="ECO:0007669"/>
    <property type="project" value="InterPro"/>
</dbReference>
<dbReference type="AlphaFoldDB" id="A0A7S3LAM7"/>
<evidence type="ECO:0000256" key="7">
    <source>
        <dbReference type="ARBA" id="ARBA00022777"/>
    </source>
</evidence>
<evidence type="ECO:0000256" key="4">
    <source>
        <dbReference type="ARBA" id="ARBA00022679"/>
    </source>
</evidence>
<evidence type="ECO:0000256" key="6">
    <source>
        <dbReference type="ARBA" id="ARBA00022741"/>
    </source>
</evidence>
<gene>
    <name evidence="12" type="ORF">ACOF00016_LOCUS10407</name>
</gene>
<dbReference type="PANTHER" id="PTHR14217">
    <property type="entry name" value="INOSITOL-TETRAKISPHOSPHATE 1-KINASE"/>
    <property type="match status" value="1"/>
</dbReference>
<evidence type="ECO:0000256" key="9">
    <source>
        <dbReference type="ARBA" id="ARBA00022842"/>
    </source>
</evidence>
<dbReference type="GO" id="GO:0052725">
    <property type="term" value="F:inositol-1,3,4-trisphosphate 6-kinase activity"/>
    <property type="evidence" value="ECO:0007669"/>
    <property type="project" value="InterPro"/>
</dbReference>
<evidence type="ECO:0000256" key="2">
    <source>
        <dbReference type="ARBA" id="ARBA00009601"/>
    </source>
</evidence>
<evidence type="ECO:0000256" key="5">
    <source>
        <dbReference type="ARBA" id="ARBA00022723"/>
    </source>
</evidence>
<evidence type="ECO:0000256" key="8">
    <source>
        <dbReference type="ARBA" id="ARBA00022840"/>
    </source>
</evidence>
<keyword evidence="8" id="KW-0067">ATP-binding</keyword>
<dbReference type="PANTHER" id="PTHR14217:SF1">
    <property type="entry name" value="INOSITOL-TETRAKISPHOSPHATE 1-KINASE"/>
    <property type="match status" value="1"/>
</dbReference>
<comment type="cofactor">
    <cofactor evidence="1">
        <name>Mg(2+)</name>
        <dbReference type="ChEBI" id="CHEBI:18420"/>
    </cofactor>
</comment>
<evidence type="ECO:0000256" key="10">
    <source>
        <dbReference type="SAM" id="MobiDB-lite"/>
    </source>
</evidence>
<dbReference type="Pfam" id="PF05770">
    <property type="entry name" value="Ins134_P3_kin"/>
    <property type="match status" value="2"/>
</dbReference>
<dbReference type="SUPFAM" id="SSF56059">
    <property type="entry name" value="Glutathione synthetase ATP-binding domain-like"/>
    <property type="match status" value="1"/>
</dbReference>
<dbReference type="GO" id="GO:0032957">
    <property type="term" value="P:inositol trisphosphate metabolic process"/>
    <property type="evidence" value="ECO:0007669"/>
    <property type="project" value="InterPro"/>
</dbReference>
<feature type="region of interest" description="Disordered" evidence="10">
    <location>
        <begin position="215"/>
        <end position="252"/>
    </location>
</feature>
<name>A0A7S3LAM7_9STRA</name>
<feature type="region of interest" description="Disordered" evidence="10">
    <location>
        <begin position="126"/>
        <end position="170"/>
    </location>
</feature>
<feature type="compositionally biased region" description="Low complexity" evidence="10">
    <location>
        <begin position="126"/>
        <end position="167"/>
    </location>
</feature>
<organism evidence="12">
    <name type="scientific">Amphora coffeiformis</name>
    <dbReference type="NCBI Taxonomy" id="265554"/>
    <lineage>
        <taxon>Eukaryota</taxon>
        <taxon>Sar</taxon>
        <taxon>Stramenopiles</taxon>
        <taxon>Ochrophyta</taxon>
        <taxon>Bacillariophyta</taxon>
        <taxon>Bacillariophyceae</taxon>
        <taxon>Bacillariophycidae</taxon>
        <taxon>Thalassiophysales</taxon>
        <taxon>Catenulaceae</taxon>
        <taxon>Amphora</taxon>
    </lineage>
</organism>